<feature type="transmembrane region" description="Helical" evidence="2">
    <location>
        <begin position="1458"/>
        <end position="1477"/>
    </location>
</feature>
<reference evidence="4" key="1">
    <citation type="journal article" date="2016" name="Nat. Commun.">
        <title>The Gonium pectorale genome demonstrates co-option of cell cycle regulation during the evolution of multicellularity.</title>
        <authorList>
            <person name="Hanschen E.R."/>
            <person name="Marriage T.N."/>
            <person name="Ferris P.J."/>
            <person name="Hamaji T."/>
            <person name="Toyoda A."/>
            <person name="Fujiyama A."/>
            <person name="Neme R."/>
            <person name="Noguchi H."/>
            <person name="Minakuchi Y."/>
            <person name="Suzuki M."/>
            <person name="Kawai-Toyooka H."/>
            <person name="Smith D.R."/>
            <person name="Sparks H."/>
            <person name="Anderson J."/>
            <person name="Bakaric R."/>
            <person name="Luria V."/>
            <person name="Karger A."/>
            <person name="Kirschner M.W."/>
            <person name="Durand P.M."/>
            <person name="Michod R.E."/>
            <person name="Nozaki H."/>
            <person name="Olson B.J."/>
        </authorList>
    </citation>
    <scope>NUCLEOTIDE SEQUENCE [LARGE SCALE GENOMIC DNA]</scope>
    <source>
        <strain evidence="4">NIES-2863</strain>
    </source>
</reference>
<feature type="transmembrane region" description="Helical" evidence="2">
    <location>
        <begin position="159"/>
        <end position="179"/>
    </location>
</feature>
<feature type="compositionally biased region" description="Basic and acidic residues" evidence="1">
    <location>
        <begin position="615"/>
        <end position="628"/>
    </location>
</feature>
<evidence type="ECO:0000313" key="4">
    <source>
        <dbReference type="Proteomes" id="UP000075714"/>
    </source>
</evidence>
<dbReference type="EMBL" id="LSYV01000128">
    <property type="protein sequence ID" value="KXZ42638.1"/>
    <property type="molecule type" value="Genomic_DNA"/>
</dbReference>
<sequence length="1535" mass="153023">MPAAAHPCIGGDSPRAEADPHRAVPLRRGPRRRGLSAGVTGAAAASAVATDPWVSDLTFAKPQLEERFCDFLARANFVHGLMMHAFYVTGVWLAFVLRSVNEPSPAAAGAWGCEAQKAAGAVLPGYPCGGPAGAQARHVLAHALFYFVARDLALRDFGVLFNILAMMAVTLWLLALAATSADKRPAGRSWRSWLRWRGPALCVTPLLSWCLALPATLLAAGPGRWWRLGSYQLVAGAVERPAWDMVVMVLMTSGMRLRVRTMAPTLIARTFMLAAMGAYIELRTAAAADATAGCNPPNPMPMTAEPAAAAAALVCATASDDAAPLPGPLAWASWASLALRHLVVMLPLAALPIAYWWWSERALRRRFMAAQSAARKAAEAASGQADSATATVTAEGTATASAAAASSTITAAVLQAAASAFRAAASSYGRSSSSLGAATSSSNATVAAAPGSASLSSGSGGSASTYGFGAAAAAGRWLLAGGAAAGSRSASLAPPPGARGLTSATSSGALTMCFPAPELQLSTLLSTISTDASDSSCREVGRGGAATAPPAGSGLADGGGGGGSGSGLGALAACSGGGSLQPRFSSASSIRSWWGEFDTEGEELAPSGTDAGAEAGREAGAEAGREAGAEAGADAESSVRRDGARWADLRGHKIAAPAASLGASTGGTGSAPADAPPAPPTTPPPPPVRGILRAMPLPLPPAPAVAAEAPAAAAAASLPAASLHYRGLTRVCAVSVKVHEPTGGHNEYAERLAAAMTPLLFSQTASSGVATGHQLPGGGAAAAAAASLVGALGPWANPLPAAPPQQQRRRSRPQPPGRRQLVPAAGGGRLEGEVARRLPDAATVGAWAVQGPTGRLTTFYNQQPAHGPRFPAAAASGAGIDCCVLSHFVPVSASGDAPAALVQVQVTVWPLGAGLTSAMSQRLRLLLVRHGEQLADFTCVLGPGPQALVLPVPPQPQPTVLQLVFAPAAGAATPSSPLLYDIATLLAVPADVAAELKQLSQVMRMERVSGGSSRNAAAAAAATALRGAASGGSTQPQAAADSLRARGPSDVATLESGSRSASGSGSGSGSGLAGSGSGSCLAGSSPSGTDCDGGGAGEVWNAKVAESQRSSLYPPLFSPNPRPLGAAPSQRSRRGSIPPASPSTPLPSFSALRVGSDASSAVAVAAAVCGRVPDDDSYRGGGGGNTASTSADAAAAAGGAIWSACQRPDSWVRASAPDGTGGDVNDRDKATCVSASRPPSQRPGDAGSAASGTRFPARGGDGPAASGRGRCGDGVRGLLSACLWGFSDQDLEAEYGRYHGRLAAGGDGRSLAVWAALCMLSVLRLLTMAAVAVAVAVTGPQVAWTLLTASRVGRSALVRALPSGREATLLAWAAAEVAAEALQRAAPRVTSKGGAAGECAALPAPLWSAAFAEGGGDGGPASASAAAAAAMACLPPLALLLPFCVLEPLTEQVRLHRRLLLTGIHAALMCCAAATPWRVGGTAASTAAACQYCAAAAAALRAAVLWAGCVATALALEMFRRRAFLRMAAASVGEE</sequence>
<feature type="compositionally biased region" description="Pro residues" evidence="1">
    <location>
        <begin position="674"/>
        <end position="685"/>
    </location>
</feature>
<protein>
    <submittedName>
        <fullName evidence="3">Uncharacterized protein</fullName>
    </submittedName>
</protein>
<feature type="transmembrane region" description="Helical" evidence="2">
    <location>
        <begin position="77"/>
        <end position="97"/>
    </location>
</feature>
<feature type="transmembrane region" description="Helical" evidence="2">
    <location>
        <begin position="200"/>
        <end position="221"/>
    </location>
</feature>
<feature type="region of interest" description="Disordered" evidence="1">
    <location>
        <begin position="600"/>
        <end position="643"/>
    </location>
</feature>
<keyword evidence="4" id="KW-1185">Reference proteome</keyword>
<keyword evidence="2" id="KW-0472">Membrane</keyword>
<feature type="region of interest" description="Disordered" evidence="1">
    <location>
        <begin position="660"/>
        <end position="685"/>
    </location>
</feature>
<feature type="transmembrane region" description="Helical" evidence="2">
    <location>
        <begin position="1425"/>
        <end position="1446"/>
    </location>
</feature>
<feature type="compositionally biased region" description="Basic residues" evidence="1">
    <location>
        <begin position="24"/>
        <end position="33"/>
    </location>
</feature>
<gene>
    <name evidence="3" type="ORF">GPECTOR_128g541</name>
</gene>
<feature type="region of interest" description="Disordered" evidence="1">
    <location>
        <begin position="1"/>
        <end position="33"/>
    </location>
</feature>
<feature type="transmembrane region" description="Helical" evidence="2">
    <location>
        <begin position="338"/>
        <end position="358"/>
    </location>
</feature>
<evidence type="ECO:0000313" key="3">
    <source>
        <dbReference type="EMBL" id="KXZ42638.1"/>
    </source>
</evidence>
<name>A0A150FYH7_GONPE</name>
<evidence type="ECO:0000256" key="1">
    <source>
        <dbReference type="SAM" id="MobiDB-lite"/>
    </source>
</evidence>
<feature type="region of interest" description="Disordered" evidence="1">
    <location>
        <begin position="533"/>
        <end position="561"/>
    </location>
</feature>
<dbReference type="Proteomes" id="UP000075714">
    <property type="component" value="Unassembled WGS sequence"/>
</dbReference>
<keyword evidence="2" id="KW-0812">Transmembrane</keyword>
<feature type="transmembrane region" description="Helical" evidence="2">
    <location>
        <begin position="1489"/>
        <end position="1516"/>
    </location>
</feature>
<comment type="caution">
    <text evidence="3">The sequence shown here is derived from an EMBL/GenBank/DDBJ whole genome shotgun (WGS) entry which is preliminary data.</text>
</comment>
<evidence type="ECO:0000256" key="2">
    <source>
        <dbReference type="SAM" id="Phobius"/>
    </source>
</evidence>
<feature type="compositionally biased region" description="Gly residues" evidence="1">
    <location>
        <begin position="1064"/>
        <end position="1077"/>
    </location>
</feature>
<feature type="region of interest" description="Disordered" evidence="1">
    <location>
        <begin position="1211"/>
        <end position="1268"/>
    </location>
</feature>
<proteinExistence type="predicted"/>
<accession>A0A150FYH7</accession>
<organism evidence="3 4">
    <name type="scientific">Gonium pectorale</name>
    <name type="common">Green alga</name>
    <dbReference type="NCBI Taxonomy" id="33097"/>
    <lineage>
        <taxon>Eukaryota</taxon>
        <taxon>Viridiplantae</taxon>
        <taxon>Chlorophyta</taxon>
        <taxon>core chlorophytes</taxon>
        <taxon>Chlorophyceae</taxon>
        <taxon>CS clade</taxon>
        <taxon>Chlamydomonadales</taxon>
        <taxon>Volvocaceae</taxon>
        <taxon>Gonium</taxon>
    </lineage>
</organism>
<feature type="compositionally biased region" description="Low complexity" evidence="1">
    <location>
        <begin position="545"/>
        <end position="554"/>
    </location>
</feature>
<feature type="transmembrane region" description="Helical" evidence="2">
    <location>
        <begin position="241"/>
        <end position="259"/>
    </location>
</feature>
<feature type="region of interest" description="Disordered" evidence="1">
    <location>
        <begin position="1111"/>
        <end position="1148"/>
    </location>
</feature>
<feature type="region of interest" description="Disordered" evidence="1">
    <location>
        <begin position="796"/>
        <end position="830"/>
    </location>
</feature>
<feature type="region of interest" description="Disordered" evidence="1">
    <location>
        <begin position="1027"/>
        <end position="1094"/>
    </location>
</feature>
<dbReference type="OrthoDB" id="553159at2759"/>
<feature type="compositionally biased region" description="Low complexity" evidence="1">
    <location>
        <begin position="1078"/>
        <end position="1088"/>
    </location>
</feature>
<keyword evidence="2" id="KW-1133">Transmembrane helix</keyword>
<dbReference type="STRING" id="33097.A0A150FYH7"/>